<proteinExistence type="predicted"/>
<feature type="transmembrane region" description="Helical" evidence="2">
    <location>
        <begin position="139"/>
        <end position="162"/>
    </location>
</feature>
<reference evidence="3 4" key="1">
    <citation type="journal article" date="2015" name="Genome Biol. Evol.">
        <title>Phylogenomic analyses indicate that early fungi evolved digesting cell walls of algal ancestors of land plants.</title>
        <authorList>
            <person name="Chang Y."/>
            <person name="Wang S."/>
            <person name="Sekimoto S."/>
            <person name="Aerts A.L."/>
            <person name="Choi C."/>
            <person name="Clum A."/>
            <person name="LaButti K.M."/>
            <person name="Lindquist E.A."/>
            <person name="Yee Ngan C."/>
            <person name="Ohm R.A."/>
            <person name="Salamov A.A."/>
            <person name="Grigoriev I.V."/>
            <person name="Spatafora J.W."/>
            <person name="Berbee M.L."/>
        </authorList>
    </citation>
    <scope>NUCLEOTIDE SEQUENCE [LARGE SCALE GENOMIC DNA]</scope>
    <source>
        <strain evidence="3 4">NRRL 28638</strain>
    </source>
</reference>
<accession>A0A137PFH5</accession>
<keyword evidence="2" id="KW-1133">Transmembrane helix</keyword>
<keyword evidence="2" id="KW-0812">Transmembrane</keyword>
<dbReference type="Proteomes" id="UP000070444">
    <property type="component" value="Unassembled WGS sequence"/>
</dbReference>
<evidence type="ECO:0000256" key="2">
    <source>
        <dbReference type="SAM" id="Phobius"/>
    </source>
</evidence>
<sequence>MTPQEAISMVSVTGAFTILLITVLLHFVLGNAVDDMFSLYLHLVSMVLSAIYVLFISIIAFGTDPSHNLVWGILVVIFWLGYTGTYYWMLSRQIKMIVPFNLKNMNIGMYSLTGIFALLGLIFYPLASINDTSSAMALGFKIVEILTLVVVNGLIITIKFYVCYQIFKTVMSISVKSYNEILIRMNMIILVIAIIDLGLVFVDLFETNYHYTAVRGCYYAFRTQIEYLCLGKVRQVYVLIRENQAEEEAEAEAAKAAQNGDESNEKAGAEIEKVGTNVSAANTMVDPNADAVAGDPDKPAAEVSL</sequence>
<feature type="transmembrane region" description="Helical" evidence="2">
    <location>
        <begin position="6"/>
        <end position="27"/>
    </location>
</feature>
<dbReference type="AlphaFoldDB" id="A0A137PFH5"/>
<evidence type="ECO:0000313" key="3">
    <source>
        <dbReference type="EMBL" id="KXN73754.1"/>
    </source>
</evidence>
<organism evidence="3 4">
    <name type="scientific">Conidiobolus coronatus (strain ATCC 28846 / CBS 209.66 / NRRL 28638)</name>
    <name type="common">Delacroixia coronata</name>
    <dbReference type="NCBI Taxonomy" id="796925"/>
    <lineage>
        <taxon>Eukaryota</taxon>
        <taxon>Fungi</taxon>
        <taxon>Fungi incertae sedis</taxon>
        <taxon>Zoopagomycota</taxon>
        <taxon>Entomophthoromycotina</taxon>
        <taxon>Entomophthoromycetes</taxon>
        <taxon>Entomophthorales</taxon>
        <taxon>Ancylistaceae</taxon>
        <taxon>Conidiobolus</taxon>
    </lineage>
</organism>
<keyword evidence="2" id="KW-0472">Membrane</keyword>
<name>A0A137PFH5_CONC2</name>
<feature type="transmembrane region" description="Helical" evidence="2">
    <location>
        <begin position="39"/>
        <end position="63"/>
    </location>
</feature>
<feature type="transmembrane region" description="Helical" evidence="2">
    <location>
        <begin position="69"/>
        <end position="88"/>
    </location>
</feature>
<gene>
    <name evidence="3" type="ORF">CONCODRAFT_68070</name>
</gene>
<feature type="region of interest" description="Disordered" evidence="1">
    <location>
        <begin position="285"/>
        <end position="305"/>
    </location>
</feature>
<feature type="region of interest" description="Disordered" evidence="1">
    <location>
        <begin position="251"/>
        <end position="271"/>
    </location>
</feature>
<dbReference type="EMBL" id="KQ964432">
    <property type="protein sequence ID" value="KXN73754.1"/>
    <property type="molecule type" value="Genomic_DNA"/>
</dbReference>
<protein>
    <submittedName>
        <fullName evidence="3">Uncharacterized protein</fullName>
    </submittedName>
</protein>
<feature type="transmembrane region" description="Helical" evidence="2">
    <location>
        <begin position="183"/>
        <end position="205"/>
    </location>
</feature>
<evidence type="ECO:0000256" key="1">
    <source>
        <dbReference type="SAM" id="MobiDB-lite"/>
    </source>
</evidence>
<feature type="compositionally biased region" description="Basic and acidic residues" evidence="1">
    <location>
        <begin position="295"/>
        <end position="305"/>
    </location>
</feature>
<feature type="transmembrane region" description="Helical" evidence="2">
    <location>
        <begin position="109"/>
        <end position="127"/>
    </location>
</feature>
<keyword evidence="4" id="KW-1185">Reference proteome</keyword>
<evidence type="ECO:0000313" key="4">
    <source>
        <dbReference type="Proteomes" id="UP000070444"/>
    </source>
</evidence>